<dbReference type="FunFam" id="1.25.40.10:FF:000348">
    <property type="entry name" value="Pentatricopeptide repeat-containing protein chloroplastic"/>
    <property type="match status" value="1"/>
</dbReference>
<dbReference type="AlphaFoldDB" id="A0A822ZK59"/>
<dbReference type="NCBIfam" id="TIGR00756">
    <property type="entry name" value="PPR"/>
    <property type="match status" value="3"/>
</dbReference>
<evidence type="ECO:0000256" key="2">
    <source>
        <dbReference type="ARBA" id="ARBA00022737"/>
    </source>
</evidence>
<dbReference type="GO" id="GO:0003729">
    <property type="term" value="F:mRNA binding"/>
    <property type="evidence" value="ECO:0007669"/>
    <property type="project" value="UniProtKB-ARBA"/>
</dbReference>
<feature type="repeat" description="PPR" evidence="3">
    <location>
        <begin position="308"/>
        <end position="342"/>
    </location>
</feature>
<dbReference type="InterPro" id="IPR046848">
    <property type="entry name" value="E_motif"/>
</dbReference>
<dbReference type="Pfam" id="PF20430">
    <property type="entry name" value="Eplus_motif"/>
    <property type="match status" value="1"/>
</dbReference>
<gene>
    <name evidence="4" type="ORF">HUJ06_003130</name>
</gene>
<dbReference type="InterPro" id="IPR011990">
    <property type="entry name" value="TPR-like_helical_dom_sf"/>
</dbReference>
<dbReference type="PANTHER" id="PTHR47926:SF436">
    <property type="entry name" value="PENTATRICOPEPTIDE REPEAT-CONTAINING PROTEIN ELI1, CHLOROPLASTIC-LIKE ISOFORM X2"/>
    <property type="match status" value="1"/>
</dbReference>
<evidence type="ECO:0008006" key="6">
    <source>
        <dbReference type="Google" id="ProtNLM"/>
    </source>
</evidence>
<comment type="caution">
    <text evidence="4">The sequence shown here is derived from an EMBL/GenBank/DDBJ whole genome shotgun (WGS) entry which is preliminary data.</text>
</comment>
<feature type="repeat" description="PPR" evidence="3">
    <location>
        <begin position="176"/>
        <end position="206"/>
    </location>
</feature>
<dbReference type="Pfam" id="PF01535">
    <property type="entry name" value="PPR"/>
    <property type="match status" value="4"/>
</dbReference>
<evidence type="ECO:0000313" key="5">
    <source>
        <dbReference type="Proteomes" id="UP000607653"/>
    </source>
</evidence>
<evidence type="ECO:0000256" key="3">
    <source>
        <dbReference type="PROSITE-ProRule" id="PRU00708"/>
    </source>
</evidence>
<protein>
    <recommendedName>
        <fullName evidence="6">Pentatricopeptide repeat-containing protein At5g66520-like</fullName>
    </recommendedName>
</protein>
<feature type="repeat" description="PPR" evidence="3">
    <location>
        <begin position="207"/>
        <end position="241"/>
    </location>
</feature>
<evidence type="ECO:0000256" key="1">
    <source>
        <dbReference type="ARBA" id="ARBA00006643"/>
    </source>
</evidence>
<dbReference type="InterPro" id="IPR046849">
    <property type="entry name" value="E2_motif"/>
</dbReference>
<dbReference type="Gene3D" id="1.25.40.10">
    <property type="entry name" value="Tetratricopeptide repeat domain"/>
    <property type="match status" value="3"/>
</dbReference>
<organism evidence="4 5">
    <name type="scientific">Nelumbo nucifera</name>
    <name type="common">Sacred lotus</name>
    <dbReference type="NCBI Taxonomy" id="4432"/>
    <lineage>
        <taxon>Eukaryota</taxon>
        <taxon>Viridiplantae</taxon>
        <taxon>Streptophyta</taxon>
        <taxon>Embryophyta</taxon>
        <taxon>Tracheophyta</taxon>
        <taxon>Spermatophyta</taxon>
        <taxon>Magnoliopsida</taxon>
        <taxon>Proteales</taxon>
        <taxon>Nelumbonaceae</taxon>
        <taxon>Nelumbo</taxon>
    </lineage>
</organism>
<keyword evidence="5" id="KW-1185">Reference proteome</keyword>
<dbReference type="Pfam" id="PF13041">
    <property type="entry name" value="PPR_2"/>
    <property type="match status" value="1"/>
</dbReference>
<reference evidence="4 5" key="1">
    <citation type="journal article" date="2020" name="Mol. Biol. Evol.">
        <title>Distinct Expression and Methylation Patterns for Genes with Different Fates following a Single Whole-Genome Duplication in Flowering Plants.</title>
        <authorList>
            <person name="Shi T."/>
            <person name="Rahmani R.S."/>
            <person name="Gugger P.F."/>
            <person name="Wang M."/>
            <person name="Li H."/>
            <person name="Zhang Y."/>
            <person name="Li Z."/>
            <person name="Wang Q."/>
            <person name="Van de Peer Y."/>
            <person name="Marchal K."/>
            <person name="Chen J."/>
        </authorList>
    </citation>
    <scope>NUCLEOTIDE SEQUENCE [LARGE SCALE GENOMIC DNA]</scope>
    <source>
        <tissue evidence="4">Leaf</tissue>
    </source>
</reference>
<keyword evidence="2" id="KW-0677">Repeat</keyword>
<sequence>MFQKTVEIWNLHFLEKCRSLKQFKEIHAHLLKSHLTENPLSISPLLSFAAVSGDIALFGHACSIFRSLCYRSTFMYNTVIRGHVQTHSPASAILCYLQMLNYGLASNNYTFPPLIKACTLLNCPPSKLVGRLVHGHAVKFGFSDDPFILSSLIEFYSSVLDTEAARRLFDGSPNRDVVLWTAMVDAYGKTGDVKNARALFDEMPVRNAISWSAMMAGYSRVSDFKEVLRLFGQMQDLGTKPNESVLVSVLTACAHLGALTQGMWVHSYVRRNNLESNPILATAVVDMYSKCGCIGSALSVFEGILNKDVRSWNAIISGVAMNGDAKKSLELFDKMILHGTQPTEVTFVAILTACTHAGLVDKGIELFEQMGTVYRVEPQFEHYACIVDLLARAGMLMDAEKFIEERMGGYEGGDANVWGALLSACRVYGNVEIGNRVRKKLANLRVSDCGSYVLLYNIYREAGWEMEAKRVRSSITEEGLKKKPGCSLIEVDGIVDEFLVGDLSHPQAKEISEILDSLFKVVSLEQL</sequence>
<dbReference type="FunFam" id="1.25.40.10:FF:000690">
    <property type="entry name" value="Pentatricopeptide repeat-containing protein"/>
    <property type="match status" value="1"/>
</dbReference>
<comment type="similarity">
    <text evidence="1">Belongs to the PPR family. PCMP-H subfamily.</text>
</comment>
<accession>A0A822ZK59</accession>
<dbReference type="PANTHER" id="PTHR47926">
    <property type="entry name" value="PENTATRICOPEPTIDE REPEAT-CONTAINING PROTEIN"/>
    <property type="match status" value="1"/>
</dbReference>
<dbReference type="PROSITE" id="PS51375">
    <property type="entry name" value="PPR"/>
    <property type="match status" value="3"/>
</dbReference>
<proteinExistence type="inferred from homology"/>
<dbReference type="InterPro" id="IPR002885">
    <property type="entry name" value="PPR_rpt"/>
</dbReference>
<dbReference type="Proteomes" id="UP000607653">
    <property type="component" value="Unassembled WGS sequence"/>
</dbReference>
<dbReference type="EMBL" id="DUZY01000007">
    <property type="protein sequence ID" value="DAD44900.1"/>
    <property type="molecule type" value="Genomic_DNA"/>
</dbReference>
<dbReference type="InterPro" id="IPR046960">
    <property type="entry name" value="PPR_At4g14850-like_plant"/>
</dbReference>
<dbReference type="GO" id="GO:0009451">
    <property type="term" value="P:RNA modification"/>
    <property type="evidence" value="ECO:0007669"/>
    <property type="project" value="InterPro"/>
</dbReference>
<dbReference type="Pfam" id="PF20431">
    <property type="entry name" value="E_motif"/>
    <property type="match status" value="1"/>
</dbReference>
<name>A0A822ZK59_NELNU</name>
<evidence type="ECO:0000313" key="4">
    <source>
        <dbReference type="EMBL" id="DAD44900.1"/>
    </source>
</evidence>